<dbReference type="EMBL" id="MTLN01000006">
    <property type="protein sequence ID" value="ONN71112.1"/>
    <property type="molecule type" value="Genomic_DNA"/>
</dbReference>
<sequence>MEAGLKRYLSKLRPELLAMVRAVEPALWETIRDASEEEQVAALANSYAVMQGISHQALGQAGFEQGSLIQRRGEQRIYRLQIIKIDWDARGRPERIFFYGHDSSKGNAQMDLLGKSSEFTSMRTGLCIDGPDLLRFIR</sequence>
<comment type="caution">
    <text evidence="1">The sequence shown here is derived from an EMBL/GenBank/DDBJ whole genome shotgun (WGS) entry which is preliminary data.</text>
</comment>
<evidence type="ECO:0000313" key="1">
    <source>
        <dbReference type="EMBL" id="OAN31788.1"/>
    </source>
</evidence>
<dbReference type="AlphaFoldDB" id="A0A178LL43"/>
<evidence type="ECO:0000313" key="4">
    <source>
        <dbReference type="Proteomes" id="UP000189310"/>
    </source>
</evidence>
<dbReference type="OrthoDB" id="6930042at2"/>
<reference evidence="1 3" key="1">
    <citation type="submission" date="2016-04" db="EMBL/GenBank/DDBJ databases">
        <title>Draft Genome Sequences of Staphylococcus capitis Strain H36, S. capitis Strain H65, S. cohnii Strain H62, S. hominis Strain H69, Mycobacterium iranicum Strain H39, Plantibacter sp. Strain H53, Pseudomonas oryzihabitans Strain H72, and Microbacterium sp. Strain H83, isolated from residential settings.</title>
        <authorList>
            <person name="Lymperopoulou D."/>
            <person name="Adams R.I."/>
            <person name="Lindow S."/>
            <person name="Coil D.A."/>
            <person name="Jospin G."/>
            <person name="Eisen J.A."/>
        </authorList>
    </citation>
    <scope>NUCLEOTIDE SEQUENCE [LARGE SCALE GENOMIC DNA]</scope>
    <source>
        <strain evidence="1 3">H72</strain>
    </source>
</reference>
<gene>
    <name evidence="1" type="ORF">A4V15_12070</name>
    <name evidence="2" type="ORF">BVL52_11470</name>
</gene>
<reference evidence="2 4" key="2">
    <citation type="submission" date="2017-01" db="EMBL/GenBank/DDBJ databases">
        <title>Pseudomonas psychrotolerans genome sequencing and assembly.</title>
        <authorList>
            <person name="Vyas B."/>
            <person name="Mayilraj S."/>
        </authorList>
    </citation>
    <scope>NUCLEOTIDE SEQUENCE [LARGE SCALE GENOMIC DNA]</scope>
    <source>
        <strain evidence="2 4">SDS18</strain>
    </source>
</reference>
<keyword evidence="4" id="KW-1185">Reference proteome</keyword>
<dbReference type="Proteomes" id="UP000189310">
    <property type="component" value="Unassembled WGS sequence"/>
</dbReference>
<accession>A0A178LL43</accession>
<evidence type="ECO:0000313" key="3">
    <source>
        <dbReference type="Proteomes" id="UP000078356"/>
    </source>
</evidence>
<dbReference type="RefSeq" id="WP_064306999.1">
    <property type="nucleotide sequence ID" value="NZ_LWCR01000003.1"/>
</dbReference>
<organism evidence="1 3">
    <name type="scientific">Pseudomonas oryzihabitans</name>
    <dbReference type="NCBI Taxonomy" id="47885"/>
    <lineage>
        <taxon>Bacteria</taxon>
        <taxon>Pseudomonadati</taxon>
        <taxon>Pseudomonadota</taxon>
        <taxon>Gammaproteobacteria</taxon>
        <taxon>Pseudomonadales</taxon>
        <taxon>Pseudomonadaceae</taxon>
        <taxon>Pseudomonas</taxon>
    </lineage>
</organism>
<name>A0A178LL43_9PSED</name>
<dbReference type="Proteomes" id="UP000078356">
    <property type="component" value="Unassembled WGS sequence"/>
</dbReference>
<proteinExistence type="predicted"/>
<dbReference type="EMBL" id="LWCR01000003">
    <property type="protein sequence ID" value="OAN31788.1"/>
    <property type="molecule type" value="Genomic_DNA"/>
</dbReference>
<evidence type="ECO:0000313" key="2">
    <source>
        <dbReference type="EMBL" id="ONN71112.1"/>
    </source>
</evidence>
<protein>
    <submittedName>
        <fullName evidence="1">Uncharacterized protein</fullName>
    </submittedName>
</protein>